<dbReference type="EC" id="5.6.2.4" evidence="13"/>
<dbReference type="CDD" id="cd04488">
    <property type="entry name" value="RecG_wedge_OBF"/>
    <property type="match status" value="1"/>
</dbReference>
<keyword evidence="9 13" id="KW-0234">DNA repair</keyword>
<dbReference type="SUPFAM" id="SSF52540">
    <property type="entry name" value="P-loop containing nucleoside triphosphate hydrolases"/>
    <property type="match status" value="2"/>
</dbReference>
<dbReference type="RefSeq" id="WP_128466561.1">
    <property type="nucleotide sequence ID" value="NZ_CP035108.1"/>
</dbReference>
<keyword evidence="10" id="KW-0413">Isomerase</keyword>
<dbReference type="KEGG" id="gtl:EP073_07635"/>
<comment type="catalytic activity">
    <reaction evidence="11 13">
        <text>Couples ATP hydrolysis with the unwinding of duplex DNA by translocating in the 3'-5' direction.</text>
        <dbReference type="EC" id="5.6.2.4"/>
    </reaction>
</comment>
<comment type="catalytic activity">
    <reaction evidence="12 13">
        <text>ATP + H2O = ADP + phosphate + H(+)</text>
        <dbReference type="Rhea" id="RHEA:13065"/>
        <dbReference type="ChEBI" id="CHEBI:15377"/>
        <dbReference type="ChEBI" id="CHEBI:15378"/>
        <dbReference type="ChEBI" id="CHEBI:30616"/>
        <dbReference type="ChEBI" id="CHEBI:43474"/>
        <dbReference type="ChEBI" id="CHEBI:456216"/>
        <dbReference type="EC" id="5.6.2.4"/>
    </reaction>
</comment>
<dbReference type="NCBIfam" id="TIGR00643">
    <property type="entry name" value="recG"/>
    <property type="match status" value="1"/>
</dbReference>
<evidence type="ECO:0000313" key="17">
    <source>
        <dbReference type="Proteomes" id="UP000287502"/>
    </source>
</evidence>
<dbReference type="GO" id="GO:0043138">
    <property type="term" value="F:3'-5' DNA helicase activity"/>
    <property type="evidence" value="ECO:0007669"/>
    <property type="project" value="UniProtKB-EC"/>
</dbReference>
<feature type="domain" description="Helicase ATP-binding" evidence="14">
    <location>
        <begin position="351"/>
        <end position="512"/>
    </location>
</feature>
<evidence type="ECO:0000256" key="1">
    <source>
        <dbReference type="ARBA" id="ARBA00007504"/>
    </source>
</evidence>
<dbReference type="Pfam" id="PF00270">
    <property type="entry name" value="DEAD"/>
    <property type="match status" value="1"/>
</dbReference>
<evidence type="ECO:0000256" key="13">
    <source>
        <dbReference type="RuleBase" id="RU363016"/>
    </source>
</evidence>
<accession>A0A3R5Y718</accession>
<dbReference type="Pfam" id="PF19833">
    <property type="entry name" value="RecG_dom3_C"/>
    <property type="match status" value="1"/>
</dbReference>
<dbReference type="GO" id="GO:0006281">
    <property type="term" value="P:DNA repair"/>
    <property type="evidence" value="ECO:0007669"/>
    <property type="project" value="UniProtKB-UniRule"/>
</dbReference>
<keyword evidence="6 13" id="KW-0067">ATP-binding</keyword>
<keyword evidence="2 13" id="KW-0547">Nucleotide-binding</keyword>
<evidence type="ECO:0000256" key="8">
    <source>
        <dbReference type="ARBA" id="ARBA00023172"/>
    </source>
</evidence>
<dbReference type="GO" id="GO:0016887">
    <property type="term" value="F:ATP hydrolysis activity"/>
    <property type="evidence" value="ECO:0007669"/>
    <property type="project" value="RHEA"/>
</dbReference>
<dbReference type="SMART" id="SM00490">
    <property type="entry name" value="HELICc"/>
    <property type="match status" value="1"/>
</dbReference>
<keyword evidence="3 13" id="KW-0227">DNA damage</keyword>
<comment type="similarity">
    <text evidence="1 13">Belongs to the helicase family. RecG subfamily.</text>
</comment>
<keyword evidence="17" id="KW-1185">Reference proteome</keyword>
<dbReference type="Proteomes" id="UP000287502">
    <property type="component" value="Chromosome"/>
</dbReference>
<dbReference type="PROSITE" id="PS51192">
    <property type="entry name" value="HELICASE_ATP_BIND_1"/>
    <property type="match status" value="1"/>
</dbReference>
<dbReference type="NCBIfam" id="NF008165">
    <property type="entry name" value="PRK10917.1-3"/>
    <property type="match status" value="1"/>
</dbReference>
<dbReference type="EMBL" id="CP035108">
    <property type="protein sequence ID" value="QAR33275.1"/>
    <property type="molecule type" value="Genomic_DNA"/>
</dbReference>
<evidence type="ECO:0000256" key="11">
    <source>
        <dbReference type="ARBA" id="ARBA00034617"/>
    </source>
</evidence>
<name>A0A3R5Y718_9BACT</name>
<evidence type="ECO:0000256" key="4">
    <source>
        <dbReference type="ARBA" id="ARBA00022801"/>
    </source>
</evidence>
<keyword evidence="4 13" id="KW-0378">Hydrolase</keyword>
<dbReference type="GO" id="GO:0003677">
    <property type="term" value="F:DNA binding"/>
    <property type="evidence" value="ECO:0007669"/>
    <property type="project" value="UniProtKB-KW"/>
</dbReference>
<evidence type="ECO:0000256" key="2">
    <source>
        <dbReference type="ARBA" id="ARBA00022741"/>
    </source>
</evidence>
<evidence type="ECO:0000256" key="5">
    <source>
        <dbReference type="ARBA" id="ARBA00022806"/>
    </source>
</evidence>
<comment type="function">
    <text evidence="13">Plays a critical role in recombination and DNA repair. Helps process Holliday junction intermediates to mature products by catalyzing branch migration. Has replication fork regression activity, unwinds stalled or blocked replication forks to make a HJ that can be resolved. Has a DNA unwinding activity characteristic of a DNA helicase with 3'-5' polarity.</text>
</comment>
<evidence type="ECO:0000256" key="7">
    <source>
        <dbReference type="ARBA" id="ARBA00023125"/>
    </source>
</evidence>
<dbReference type="CDD" id="cd17992">
    <property type="entry name" value="DEXHc_RecG"/>
    <property type="match status" value="1"/>
</dbReference>
<dbReference type="InterPro" id="IPR001650">
    <property type="entry name" value="Helicase_C-like"/>
</dbReference>
<evidence type="ECO:0000259" key="14">
    <source>
        <dbReference type="PROSITE" id="PS51192"/>
    </source>
</evidence>
<dbReference type="OrthoDB" id="9804325at2"/>
<proteinExistence type="inferred from homology"/>
<dbReference type="AlphaFoldDB" id="A0A3R5Y718"/>
<dbReference type="Gene3D" id="2.40.50.140">
    <property type="entry name" value="Nucleic acid-binding proteins"/>
    <property type="match status" value="1"/>
</dbReference>
<organism evidence="16 17">
    <name type="scientific">Geovibrio thiophilus</name>
    <dbReference type="NCBI Taxonomy" id="139438"/>
    <lineage>
        <taxon>Bacteria</taxon>
        <taxon>Pseudomonadati</taxon>
        <taxon>Deferribacterota</taxon>
        <taxon>Deferribacteres</taxon>
        <taxon>Deferribacterales</taxon>
        <taxon>Geovibrionaceae</taxon>
        <taxon>Geovibrio</taxon>
    </lineage>
</organism>
<dbReference type="SUPFAM" id="SSF50249">
    <property type="entry name" value="Nucleic acid-binding proteins"/>
    <property type="match status" value="1"/>
</dbReference>
<dbReference type="InterPro" id="IPR047112">
    <property type="entry name" value="RecG/Mfd"/>
</dbReference>
<dbReference type="GO" id="GO:0006310">
    <property type="term" value="P:DNA recombination"/>
    <property type="evidence" value="ECO:0007669"/>
    <property type="project" value="UniProtKB-UniRule"/>
</dbReference>
<reference evidence="16 17" key="1">
    <citation type="submission" date="2019-01" db="EMBL/GenBank/DDBJ databases">
        <title>Geovibrio thiophilus DSM 11263, complete genome.</title>
        <authorList>
            <person name="Spring S."/>
            <person name="Bunk B."/>
            <person name="Sproer C."/>
        </authorList>
    </citation>
    <scope>NUCLEOTIDE SEQUENCE [LARGE SCALE GENOMIC DNA]</scope>
    <source>
        <strain evidence="16 17">DSM 11263</strain>
    </source>
</reference>
<keyword evidence="5 13" id="KW-0347">Helicase</keyword>
<evidence type="ECO:0000256" key="10">
    <source>
        <dbReference type="ARBA" id="ARBA00023235"/>
    </source>
</evidence>
<feature type="domain" description="Helicase C-terminal" evidence="15">
    <location>
        <begin position="506"/>
        <end position="696"/>
    </location>
</feature>
<dbReference type="PANTHER" id="PTHR47964:SF1">
    <property type="entry name" value="ATP-DEPENDENT DNA HELICASE HOMOLOG RECG, CHLOROPLASTIC"/>
    <property type="match status" value="1"/>
</dbReference>
<evidence type="ECO:0000256" key="9">
    <source>
        <dbReference type="ARBA" id="ARBA00023204"/>
    </source>
</evidence>
<evidence type="ECO:0000256" key="12">
    <source>
        <dbReference type="ARBA" id="ARBA00048988"/>
    </source>
</evidence>
<evidence type="ECO:0000256" key="3">
    <source>
        <dbReference type="ARBA" id="ARBA00022763"/>
    </source>
</evidence>
<evidence type="ECO:0000259" key="15">
    <source>
        <dbReference type="PROSITE" id="PS51194"/>
    </source>
</evidence>
<evidence type="ECO:0000313" key="16">
    <source>
        <dbReference type="EMBL" id="QAR33275.1"/>
    </source>
</evidence>
<dbReference type="GO" id="GO:0005524">
    <property type="term" value="F:ATP binding"/>
    <property type="evidence" value="ECO:0007669"/>
    <property type="project" value="UniProtKB-KW"/>
</dbReference>
<protein>
    <recommendedName>
        <fullName evidence="13">ATP-dependent DNA helicase RecG</fullName>
        <ecNumber evidence="13">5.6.2.4</ecNumber>
    </recommendedName>
</protein>
<dbReference type="Pfam" id="PF00271">
    <property type="entry name" value="Helicase_C"/>
    <property type="match status" value="1"/>
</dbReference>
<dbReference type="InterPro" id="IPR014001">
    <property type="entry name" value="Helicase_ATP-bd"/>
</dbReference>
<dbReference type="Gene3D" id="3.40.50.300">
    <property type="entry name" value="P-loop containing nucleotide triphosphate hydrolases"/>
    <property type="match status" value="2"/>
</dbReference>
<dbReference type="PANTHER" id="PTHR47964">
    <property type="entry name" value="ATP-DEPENDENT DNA HELICASE HOMOLOG RECG, CHLOROPLASTIC"/>
    <property type="match status" value="1"/>
</dbReference>
<dbReference type="InterPro" id="IPR011545">
    <property type="entry name" value="DEAD/DEAH_box_helicase_dom"/>
</dbReference>
<evidence type="ECO:0000256" key="6">
    <source>
        <dbReference type="ARBA" id="ARBA00022840"/>
    </source>
</evidence>
<gene>
    <name evidence="16" type="primary">recG</name>
    <name evidence="16" type="ORF">EP073_07635</name>
</gene>
<keyword evidence="8 13" id="KW-0233">DNA recombination</keyword>
<dbReference type="InterPro" id="IPR045562">
    <property type="entry name" value="RecG_dom3_C"/>
</dbReference>
<dbReference type="InterPro" id="IPR012340">
    <property type="entry name" value="NA-bd_OB-fold"/>
</dbReference>
<dbReference type="SMART" id="SM00487">
    <property type="entry name" value="DEXDc"/>
    <property type="match status" value="1"/>
</dbReference>
<dbReference type="InterPro" id="IPR027417">
    <property type="entry name" value="P-loop_NTPase"/>
</dbReference>
<sequence length="764" mass="84774">MELGNLRKLLNSIGKNRSDFIKSPTSYLLSVSEYTAKLSPTLSALAARTAEKEKPSLAELDAVVHELAMFIASASANTKTAALLQASVATVKGIGGKTAEALEKAGITTMEDVLLHFPFRYEAIGYEGGEKGVLTGVLETHGPTFTRGKKRIYKAVFRSDAGFFSALWFNFSKSYPASGLSIGTKYHLYGNIGRMDGSYSMVHPEMISESDIGKIRAVYSLPTAVNHKTYASAVFRAVHDYLEYMPDTLPLRLADKYSYPDIRSAVKTLHYPDDISQLGKLQTRSHPAYERFVMEELFYLQLGLLLKKKTYQEVSGIAFDVKPEFLEEIASMMPFKLTSAQKRVLADIFNDMKRPKQMNRLVQGDVGSGKTIVCFTAAMVAVKNGCQAAIIAPTEVLAEQHFRSLLNFLDGTKYTAALLTGSTADKDKKASKELIREGQINFVVGTHALIQEDTEFAALGFVVIDEQHRFGVLQRKTLVEKGYTPDILLMTATPIPRTLSLTFYGDLDISVIDAMPPGRKPVITKAFPESSRQRIFDSVKKELEKGHKAYFIYPLIDVSDKLALKAATEGYEEIASHFGRDITGLLHGRMKAEEKREMMSAFKSGRLKVLVSTTVIEVGVDVADATVMVIENAERFGLSQLHQLRGRVGRGAEQSYCVLVYSKQISEDGKSRIKAMEQHADGFKLSEIDLELRGPGDFFGTRQSGLPQFRFSNIVKDVKILHRARAEAEELLEDDPELAKPVNKTVLEALKTRWKEGIDFLNIG</sequence>
<dbReference type="PROSITE" id="PS51194">
    <property type="entry name" value="HELICASE_CTER"/>
    <property type="match status" value="1"/>
</dbReference>
<keyword evidence="7" id="KW-0238">DNA-binding</keyword>
<dbReference type="NCBIfam" id="NF008168">
    <property type="entry name" value="PRK10917.2-2"/>
    <property type="match status" value="1"/>
</dbReference>
<dbReference type="InterPro" id="IPR004609">
    <property type="entry name" value="ATP-dep_DNA_helicase_RecG"/>
</dbReference>